<name>A0A0N8SBJ7_PSESS</name>
<evidence type="ECO:0000256" key="1">
    <source>
        <dbReference type="SAM" id="Phobius"/>
    </source>
</evidence>
<dbReference type="GeneID" id="69862195"/>
<proteinExistence type="predicted"/>
<dbReference type="EMBL" id="RBTN01000040">
    <property type="protein sequence ID" value="RMT81470.1"/>
    <property type="molecule type" value="Genomic_DNA"/>
</dbReference>
<dbReference type="Proteomes" id="UP000268636">
    <property type="component" value="Unassembled WGS sequence"/>
</dbReference>
<keyword evidence="1" id="KW-1133">Transmembrane helix</keyword>
<dbReference type="AlphaFoldDB" id="A0A0N8SBJ7"/>
<keyword evidence="1" id="KW-0472">Membrane</keyword>
<feature type="transmembrane region" description="Helical" evidence="1">
    <location>
        <begin position="103"/>
        <end position="128"/>
    </location>
</feature>
<evidence type="ECO:0000313" key="3">
    <source>
        <dbReference type="Proteomes" id="UP000268636"/>
    </source>
</evidence>
<sequence>MKKVKSASIDSLPKYFRLITVLGLLLAILLLASAVYIIVDGVTPVYGRLWRNAPIIEVQYIAYALLAAPFIAILMGYAAIAAFTTRKVFSPEPGTRAAKFQSVMFKLFLKTLLYVSLPLPILTTLWLVSTGYSLCNDLRPSGSGWQTFWVNNQNACFKPDTYINDHWPCKVVDGKKMCLQADGR</sequence>
<feature type="transmembrane region" description="Helical" evidence="1">
    <location>
        <begin position="59"/>
        <end position="83"/>
    </location>
</feature>
<protein>
    <recommendedName>
        <fullName evidence="4">Transmembrane protein</fullName>
    </recommendedName>
</protein>
<accession>A0A0N8SBJ7</accession>
<keyword evidence="1" id="KW-0812">Transmembrane</keyword>
<dbReference type="RefSeq" id="WP_044423902.1">
    <property type="nucleotide sequence ID" value="NZ_LIHX01000189.1"/>
</dbReference>
<gene>
    <name evidence="2" type="ORF">ALP42_102071</name>
</gene>
<organism evidence="2 3">
    <name type="scientific">Pseudomonas savastanoi pv. nerii</name>
    <dbReference type="NCBI Taxonomy" id="360921"/>
    <lineage>
        <taxon>Bacteria</taxon>
        <taxon>Pseudomonadati</taxon>
        <taxon>Pseudomonadota</taxon>
        <taxon>Gammaproteobacteria</taxon>
        <taxon>Pseudomonadales</taxon>
        <taxon>Pseudomonadaceae</taxon>
        <taxon>Pseudomonas</taxon>
    </lineage>
</organism>
<evidence type="ECO:0000313" key="2">
    <source>
        <dbReference type="EMBL" id="RMT81470.1"/>
    </source>
</evidence>
<comment type="caution">
    <text evidence="2">The sequence shown here is derived from an EMBL/GenBank/DDBJ whole genome shotgun (WGS) entry which is preliminary data.</text>
</comment>
<reference evidence="2 3" key="1">
    <citation type="submission" date="2018-08" db="EMBL/GenBank/DDBJ databases">
        <title>Recombination of ecologically and evolutionarily significant loci maintains genetic cohesion in the Pseudomonas syringae species complex.</title>
        <authorList>
            <person name="Dillon M."/>
            <person name="Thakur S."/>
            <person name="Almeida R.N.D."/>
            <person name="Weir B.S."/>
            <person name="Guttman D.S."/>
        </authorList>
    </citation>
    <scope>NUCLEOTIDE SEQUENCE [LARGE SCALE GENOMIC DNA]</scope>
    <source>
        <strain evidence="2 3">ICMP 13786</strain>
    </source>
</reference>
<feature type="transmembrane region" description="Helical" evidence="1">
    <location>
        <begin position="15"/>
        <end position="39"/>
    </location>
</feature>
<evidence type="ECO:0008006" key="4">
    <source>
        <dbReference type="Google" id="ProtNLM"/>
    </source>
</evidence>